<dbReference type="Proteomes" id="UP001281761">
    <property type="component" value="Unassembled WGS sequence"/>
</dbReference>
<feature type="region of interest" description="Disordered" evidence="1">
    <location>
        <begin position="74"/>
        <end position="97"/>
    </location>
</feature>
<protein>
    <submittedName>
        <fullName evidence="2">Uncharacterized protein</fullName>
    </submittedName>
</protein>
<feature type="compositionally biased region" description="Basic and acidic residues" evidence="1">
    <location>
        <begin position="20"/>
        <end position="34"/>
    </location>
</feature>
<keyword evidence="3" id="KW-1185">Reference proteome</keyword>
<evidence type="ECO:0000313" key="3">
    <source>
        <dbReference type="Proteomes" id="UP001281761"/>
    </source>
</evidence>
<evidence type="ECO:0000313" key="2">
    <source>
        <dbReference type="EMBL" id="KAK2954684.1"/>
    </source>
</evidence>
<accession>A0ABQ9XT85</accession>
<dbReference type="EMBL" id="JARBJD010000075">
    <property type="protein sequence ID" value="KAK2954684.1"/>
    <property type="molecule type" value="Genomic_DNA"/>
</dbReference>
<sequence>MVAYGSNVFGALTKVEMDKIGKRKERGGPDDRKWPSTKNEPMNDRSAIISIRYIDPHVTDNVVVDNLHTGQLLTEKTDQQKRARQTQPDCSSGHRRTSLPLLTVSSLCLPSLQPRHIGNTDSVTLEAEFAVQ</sequence>
<name>A0ABQ9XT85_9EUKA</name>
<comment type="caution">
    <text evidence="2">The sequence shown here is derived from an EMBL/GenBank/DDBJ whole genome shotgun (WGS) entry which is preliminary data.</text>
</comment>
<proteinExistence type="predicted"/>
<organism evidence="2 3">
    <name type="scientific">Blattamonas nauphoetae</name>
    <dbReference type="NCBI Taxonomy" id="2049346"/>
    <lineage>
        <taxon>Eukaryota</taxon>
        <taxon>Metamonada</taxon>
        <taxon>Preaxostyla</taxon>
        <taxon>Oxymonadida</taxon>
        <taxon>Blattamonas</taxon>
    </lineage>
</organism>
<evidence type="ECO:0000256" key="1">
    <source>
        <dbReference type="SAM" id="MobiDB-lite"/>
    </source>
</evidence>
<gene>
    <name evidence="2" type="ORF">BLNAU_10339</name>
</gene>
<reference evidence="2 3" key="1">
    <citation type="journal article" date="2022" name="bioRxiv">
        <title>Genomics of Preaxostyla Flagellates Illuminates Evolutionary Transitions and the Path Towards Mitochondrial Loss.</title>
        <authorList>
            <person name="Novak L.V.F."/>
            <person name="Treitli S.C."/>
            <person name="Pyrih J."/>
            <person name="Halakuc P."/>
            <person name="Pipaliya S.V."/>
            <person name="Vacek V."/>
            <person name="Brzon O."/>
            <person name="Soukal P."/>
            <person name="Eme L."/>
            <person name="Dacks J.B."/>
            <person name="Karnkowska A."/>
            <person name="Elias M."/>
            <person name="Hampl V."/>
        </authorList>
    </citation>
    <scope>NUCLEOTIDE SEQUENCE [LARGE SCALE GENOMIC DNA]</scope>
    <source>
        <strain evidence="2">NAU3</strain>
        <tissue evidence="2">Gut</tissue>
    </source>
</reference>
<feature type="region of interest" description="Disordered" evidence="1">
    <location>
        <begin position="20"/>
        <end position="42"/>
    </location>
</feature>